<gene>
    <name evidence="2" type="ordered locus">SGRA_4053</name>
</gene>
<keyword evidence="3" id="KW-1185">Reference proteome</keyword>
<name>H6L796_SAPGL</name>
<dbReference type="KEGG" id="sgn:SGRA_4053"/>
<accession>H6L796</accession>
<proteinExistence type="predicted"/>
<dbReference type="AlphaFoldDB" id="H6L796"/>
<sequence>MANYFGPRSGAKPRWPSDVKGWPEGPDQGALRRRAEQTCEP</sequence>
<organism evidence="2 3">
    <name type="scientific">Saprospira grandis (strain Lewin)</name>
    <dbReference type="NCBI Taxonomy" id="984262"/>
    <lineage>
        <taxon>Bacteria</taxon>
        <taxon>Pseudomonadati</taxon>
        <taxon>Bacteroidota</taxon>
        <taxon>Saprospiria</taxon>
        <taxon>Saprospirales</taxon>
        <taxon>Saprospiraceae</taxon>
        <taxon>Saprospira</taxon>
    </lineage>
</organism>
<dbReference type="Proteomes" id="UP000007519">
    <property type="component" value="Chromosome"/>
</dbReference>
<protein>
    <submittedName>
        <fullName evidence="2">Uncharacterized protein</fullName>
    </submittedName>
</protein>
<dbReference type="EMBL" id="CP002831">
    <property type="protein sequence ID" value="AFC26768.1"/>
    <property type="molecule type" value="Genomic_DNA"/>
</dbReference>
<evidence type="ECO:0000313" key="2">
    <source>
        <dbReference type="EMBL" id="AFC26768.1"/>
    </source>
</evidence>
<reference evidence="2 3" key="1">
    <citation type="journal article" date="2012" name="Stand. Genomic Sci.">
        <title>Complete genome sequencing and analysis of Saprospira grandis str. Lewin, a predatory marine bacterium.</title>
        <authorList>
            <person name="Saw J.H."/>
            <person name="Yuryev A."/>
            <person name="Kanbe M."/>
            <person name="Hou S."/>
            <person name="Young A.G."/>
            <person name="Aizawa S."/>
            <person name="Alam M."/>
        </authorList>
    </citation>
    <scope>NUCLEOTIDE SEQUENCE [LARGE SCALE GENOMIC DNA]</scope>
    <source>
        <strain evidence="2 3">Lewin</strain>
    </source>
</reference>
<evidence type="ECO:0000256" key="1">
    <source>
        <dbReference type="SAM" id="MobiDB-lite"/>
    </source>
</evidence>
<feature type="region of interest" description="Disordered" evidence="1">
    <location>
        <begin position="1"/>
        <end position="41"/>
    </location>
</feature>
<dbReference type="HOGENOM" id="CLU_3276470_0_0_10"/>
<evidence type="ECO:0000313" key="3">
    <source>
        <dbReference type="Proteomes" id="UP000007519"/>
    </source>
</evidence>